<protein>
    <submittedName>
        <fullName evidence="12">Heterodisulfide reductase subunit F</fullName>
    </submittedName>
</protein>
<dbReference type="InterPro" id="IPR001709">
    <property type="entry name" value="Flavoprot_Pyr_Nucl_cyt_Rdtase"/>
</dbReference>
<dbReference type="CDD" id="cd06221">
    <property type="entry name" value="sulfite_reductase_like"/>
    <property type="match status" value="1"/>
</dbReference>
<dbReference type="PROSITE" id="PS51384">
    <property type="entry name" value="FAD_FR"/>
    <property type="match status" value="1"/>
</dbReference>
<keyword evidence="4 10" id="KW-0479">Metal-binding</keyword>
<dbReference type="GO" id="GO:0006221">
    <property type="term" value="P:pyrimidine nucleotide biosynthetic process"/>
    <property type="evidence" value="ECO:0007669"/>
    <property type="project" value="InterPro"/>
</dbReference>
<dbReference type="InterPro" id="IPR050353">
    <property type="entry name" value="PyrK_electron_transfer"/>
</dbReference>
<evidence type="ECO:0000256" key="1">
    <source>
        <dbReference type="ARBA" id="ARBA00022448"/>
    </source>
</evidence>
<dbReference type="InterPro" id="IPR019480">
    <property type="entry name" value="Dihydroorotate_DH_Fe-S-bd"/>
</dbReference>
<feature type="domain" description="FAD-binding FR-type" evidence="11">
    <location>
        <begin position="5"/>
        <end position="101"/>
    </location>
</feature>
<reference evidence="12 13" key="1">
    <citation type="submission" date="2019-01" db="EMBL/GenBank/DDBJ databases">
        <title>Insights into ecological role of a new deltaproteobacterial order Candidatus Sinidesulfobacterales (Sva0485) by metagenomics and metatranscriptomics.</title>
        <authorList>
            <person name="Tan S."/>
            <person name="Liu J."/>
            <person name="Fang Y."/>
            <person name="Hedlund B.P."/>
            <person name="Lian Z.H."/>
            <person name="Huang L.Y."/>
            <person name="Li J.T."/>
            <person name="Huang L.N."/>
            <person name="Li W.J."/>
            <person name="Jiang H.C."/>
            <person name="Dong H.L."/>
            <person name="Shu W.S."/>
        </authorList>
    </citation>
    <scope>NUCLEOTIDE SEQUENCE [LARGE SCALE GENOMIC DNA]</scope>
    <source>
        <strain evidence="12">AP3</strain>
    </source>
</reference>
<feature type="binding site" evidence="10">
    <location>
        <position position="248"/>
    </location>
    <ligand>
        <name>[2Fe-2S] cluster</name>
        <dbReference type="ChEBI" id="CHEBI:190135"/>
    </ligand>
</feature>
<evidence type="ECO:0000256" key="7">
    <source>
        <dbReference type="ARBA" id="ARBA00023004"/>
    </source>
</evidence>
<dbReference type="PRINTS" id="PR00406">
    <property type="entry name" value="CYTB5RDTASE"/>
</dbReference>
<dbReference type="EMBL" id="SGBD01000001">
    <property type="protein sequence ID" value="RZD14815.1"/>
    <property type="molecule type" value="Genomic_DNA"/>
</dbReference>
<dbReference type="PANTHER" id="PTHR43513">
    <property type="entry name" value="DIHYDROOROTATE DEHYDROGENASE B (NAD(+)), ELECTRON TRANSFER SUBUNIT"/>
    <property type="match status" value="1"/>
</dbReference>
<keyword evidence="8 10" id="KW-0411">Iron-sulfur</keyword>
<dbReference type="GO" id="GO:0050660">
    <property type="term" value="F:flavin adenine dinucleotide binding"/>
    <property type="evidence" value="ECO:0007669"/>
    <property type="project" value="InterPro"/>
</dbReference>
<dbReference type="GO" id="GO:0016491">
    <property type="term" value="F:oxidoreductase activity"/>
    <property type="evidence" value="ECO:0007669"/>
    <property type="project" value="InterPro"/>
</dbReference>
<evidence type="ECO:0000313" key="13">
    <source>
        <dbReference type="Proteomes" id="UP000320813"/>
    </source>
</evidence>
<evidence type="ECO:0000256" key="9">
    <source>
        <dbReference type="ARBA" id="ARBA00034078"/>
    </source>
</evidence>
<evidence type="ECO:0000256" key="2">
    <source>
        <dbReference type="ARBA" id="ARBA00022630"/>
    </source>
</evidence>
<dbReference type="SUPFAM" id="SSF52343">
    <property type="entry name" value="Ferredoxin reductase-like, C-terminal NADP-linked domain"/>
    <property type="match status" value="1"/>
</dbReference>
<evidence type="ECO:0000256" key="10">
    <source>
        <dbReference type="PIRSR" id="PIRSR006816-2"/>
    </source>
</evidence>
<evidence type="ECO:0000256" key="3">
    <source>
        <dbReference type="ARBA" id="ARBA00022714"/>
    </source>
</evidence>
<evidence type="ECO:0000256" key="4">
    <source>
        <dbReference type="ARBA" id="ARBA00022723"/>
    </source>
</evidence>
<feature type="binding site" evidence="10">
    <location>
        <position position="240"/>
    </location>
    <ligand>
        <name>[2Fe-2S] cluster</name>
        <dbReference type="ChEBI" id="CHEBI:190135"/>
    </ligand>
</feature>
<comment type="cofactor">
    <cofactor evidence="9">
        <name>[2Fe-2S] cluster</name>
        <dbReference type="ChEBI" id="CHEBI:190135"/>
    </cofactor>
</comment>
<comment type="cofactor">
    <cofactor evidence="10">
        <name>[2Fe-2S] cluster</name>
        <dbReference type="ChEBI" id="CHEBI:190135"/>
    </cofactor>
    <text evidence="10">Binds 1 [2Fe-2S] cluster per subunit.</text>
</comment>
<keyword evidence="3 10" id="KW-0001">2Fe-2S</keyword>
<keyword evidence="6" id="KW-0249">Electron transport</keyword>
<dbReference type="PIRSF" id="PIRSF006816">
    <property type="entry name" value="Cyc3_hyd_g"/>
    <property type="match status" value="1"/>
</dbReference>
<dbReference type="InterPro" id="IPR017938">
    <property type="entry name" value="Riboflavin_synthase-like_b-brl"/>
</dbReference>
<evidence type="ECO:0000256" key="5">
    <source>
        <dbReference type="ARBA" id="ARBA00022827"/>
    </source>
</evidence>
<dbReference type="InterPro" id="IPR017927">
    <property type="entry name" value="FAD-bd_FR_type"/>
</dbReference>
<evidence type="ECO:0000256" key="6">
    <source>
        <dbReference type="ARBA" id="ARBA00022982"/>
    </source>
</evidence>
<dbReference type="PANTHER" id="PTHR43513:SF1">
    <property type="entry name" value="ANAEROBIC SULFITE REDUCTASE SUBUNIT B"/>
    <property type="match status" value="1"/>
</dbReference>
<dbReference type="Proteomes" id="UP000320813">
    <property type="component" value="Unassembled WGS sequence"/>
</dbReference>
<dbReference type="PRINTS" id="PR00371">
    <property type="entry name" value="FPNCR"/>
</dbReference>
<dbReference type="AlphaFoldDB" id="A0A519BC13"/>
<evidence type="ECO:0000259" key="11">
    <source>
        <dbReference type="PROSITE" id="PS51384"/>
    </source>
</evidence>
<sequence>MENIYLPKLAEIKEIIQETNDTKTIRLAINGGSIDFLPGQFGEFSVVGEGESTFGFSSSPLRKEFFEFSFRTSGRATTGINGLNPGDKLSFRGPYGNYFDTAKMKGKDLVFIGGGIGMAPVKSILEYCFDERDDYGKITVLYGARTVNDLLYRNVFDGWKKYKNTEVVITVDPGGETPDWTGKVGFVPTILEQLPLKGENSIAVVCGPPIMIKFALKSLEEKMGFDKENIITTLENRMKCGLGKCGRCNVGSVYVCKDGPVFTARELESLPNDF</sequence>
<keyword evidence="1" id="KW-0813">Transport</keyword>
<dbReference type="InterPro" id="IPR001433">
    <property type="entry name" value="OxRdtase_FAD/NAD-bd"/>
</dbReference>
<organism evidence="12 13">
    <name type="scientific">Candidatus Acidulodesulfobacterium ferriphilum</name>
    <dbReference type="NCBI Taxonomy" id="2597223"/>
    <lineage>
        <taxon>Bacteria</taxon>
        <taxon>Deltaproteobacteria</taxon>
        <taxon>Candidatus Acidulodesulfobacterales</taxon>
        <taxon>Candidatus Acidulodesulfobacterium</taxon>
    </lineage>
</organism>
<comment type="caution">
    <text evidence="12">The sequence shown here is derived from an EMBL/GenBank/DDBJ whole genome shotgun (WGS) entry which is preliminary data.</text>
</comment>
<dbReference type="InterPro" id="IPR039261">
    <property type="entry name" value="FNR_nucleotide-bd"/>
</dbReference>
<feature type="binding site" evidence="10">
    <location>
        <position position="245"/>
    </location>
    <ligand>
        <name>[2Fe-2S] cluster</name>
        <dbReference type="ChEBI" id="CHEBI:190135"/>
    </ligand>
</feature>
<dbReference type="SUPFAM" id="SSF63380">
    <property type="entry name" value="Riboflavin synthase domain-like"/>
    <property type="match status" value="1"/>
</dbReference>
<dbReference type="GO" id="GO:0051537">
    <property type="term" value="F:2 iron, 2 sulfur cluster binding"/>
    <property type="evidence" value="ECO:0007669"/>
    <property type="project" value="UniProtKB-KW"/>
</dbReference>
<evidence type="ECO:0000256" key="8">
    <source>
        <dbReference type="ARBA" id="ARBA00023014"/>
    </source>
</evidence>
<proteinExistence type="predicted"/>
<dbReference type="GO" id="GO:0046872">
    <property type="term" value="F:metal ion binding"/>
    <property type="evidence" value="ECO:0007669"/>
    <property type="project" value="UniProtKB-KW"/>
</dbReference>
<dbReference type="InterPro" id="IPR037117">
    <property type="entry name" value="Dihydroorotate_DH_ele_sf"/>
</dbReference>
<dbReference type="Gene3D" id="3.40.50.80">
    <property type="entry name" value="Nucleotide-binding domain of ferredoxin-NADP reductase (FNR) module"/>
    <property type="match status" value="1"/>
</dbReference>
<feature type="binding site" evidence="10">
    <location>
        <position position="256"/>
    </location>
    <ligand>
        <name>[2Fe-2S] cluster</name>
        <dbReference type="ChEBI" id="CHEBI:190135"/>
    </ligand>
</feature>
<keyword evidence="7 10" id="KW-0408">Iron</keyword>
<dbReference type="InterPro" id="IPR012165">
    <property type="entry name" value="Cyt_c3_hydrogenase_gsu"/>
</dbReference>
<dbReference type="Pfam" id="PF10418">
    <property type="entry name" value="DHODB_Fe-S_bind"/>
    <property type="match status" value="1"/>
</dbReference>
<keyword evidence="5" id="KW-0274">FAD</keyword>
<evidence type="ECO:0000313" key="12">
    <source>
        <dbReference type="EMBL" id="RZD14815.1"/>
    </source>
</evidence>
<accession>A0A519BC13</accession>
<dbReference type="Pfam" id="PF00175">
    <property type="entry name" value="NAD_binding_1"/>
    <property type="match status" value="1"/>
</dbReference>
<dbReference type="Gene3D" id="2.10.240.10">
    <property type="entry name" value="Dihydroorotate dehydrogenase, electron transfer subunit"/>
    <property type="match status" value="1"/>
</dbReference>
<gene>
    <name evidence="12" type="ORF">EVJ47_00580</name>
</gene>
<dbReference type="Gene3D" id="2.40.30.10">
    <property type="entry name" value="Translation factors"/>
    <property type="match status" value="1"/>
</dbReference>
<keyword evidence="2" id="KW-0285">Flavoprotein</keyword>
<name>A0A519BC13_9DELT</name>